<comment type="caution">
    <text evidence="1">The sequence shown here is derived from an EMBL/GenBank/DDBJ whole genome shotgun (WGS) entry which is preliminary data.</text>
</comment>
<sequence>MIWKIVYKRRWCPKKHIRKRDLIKGKPCNDDYKKALHQLVKEGIFQEYKSQGRNDVCIPKIHKAEIMKILKKHKDQYDFIIGLEFIQ</sequence>
<proteinExistence type="predicted"/>
<dbReference type="EMBL" id="QZAB01000260">
    <property type="protein sequence ID" value="RQD86404.1"/>
    <property type="molecule type" value="Genomic_DNA"/>
</dbReference>
<reference evidence="1 2" key="1">
    <citation type="submission" date="2018-08" db="EMBL/GenBank/DDBJ databases">
        <title>The metabolism and importance of syntrophic acetate oxidation coupled to methane or sulfide production in haloalkaline environments.</title>
        <authorList>
            <person name="Timmers P.H.A."/>
            <person name="Vavourakis C.D."/>
            <person name="Sorokin D.Y."/>
            <person name="Sinninghe Damste J.S."/>
            <person name="Muyzer G."/>
            <person name="Stams A.J.M."/>
            <person name="Plugge C.M."/>
        </authorList>
    </citation>
    <scope>NUCLEOTIDE SEQUENCE [LARGE SCALE GENOMIC DNA]</scope>
    <source>
        <strain evidence="1">MSAO_Arc3</strain>
    </source>
</reference>
<dbReference type="AlphaFoldDB" id="A0A3R7VUC2"/>
<protein>
    <submittedName>
        <fullName evidence="1">Uncharacterized protein</fullName>
    </submittedName>
</protein>
<evidence type="ECO:0000313" key="2">
    <source>
        <dbReference type="Proteomes" id="UP000284763"/>
    </source>
</evidence>
<evidence type="ECO:0000313" key="1">
    <source>
        <dbReference type="EMBL" id="RQD86404.1"/>
    </source>
</evidence>
<organism evidence="1 2">
    <name type="scientific">Methanosalsum natronophilum</name>
    <dbReference type="NCBI Taxonomy" id="768733"/>
    <lineage>
        <taxon>Archaea</taxon>
        <taxon>Methanobacteriati</taxon>
        <taxon>Methanobacteriota</taxon>
        <taxon>Stenosarchaea group</taxon>
        <taxon>Methanomicrobia</taxon>
        <taxon>Methanosarcinales</taxon>
        <taxon>Methanosarcinaceae</taxon>
        <taxon>Methanosalsum</taxon>
    </lineage>
</organism>
<gene>
    <name evidence="1" type="ORF">D5R95_03925</name>
</gene>
<accession>A0A3R7VUC2</accession>
<name>A0A3R7VUC2_9EURY</name>
<dbReference type="Proteomes" id="UP000284763">
    <property type="component" value="Unassembled WGS sequence"/>
</dbReference>